<dbReference type="PANTHER" id="PTHR43877">
    <property type="entry name" value="AMINOALKYLPHOSPHONATE N-ACETYLTRANSFERASE-RELATED-RELATED"/>
    <property type="match status" value="1"/>
</dbReference>
<organism evidence="4">
    <name type="scientific">Caulobacter sp. (strain K31)</name>
    <dbReference type="NCBI Taxonomy" id="366602"/>
    <lineage>
        <taxon>Bacteria</taxon>
        <taxon>Pseudomonadati</taxon>
        <taxon>Pseudomonadota</taxon>
        <taxon>Alphaproteobacteria</taxon>
        <taxon>Caulobacterales</taxon>
        <taxon>Caulobacteraceae</taxon>
        <taxon>Caulobacter</taxon>
    </lineage>
</organism>
<dbReference type="OrthoDB" id="9815041at2"/>
<dbReference type="InterPro" id="IPR050832">
    <property type="entry name" value="Bact_Acetyltransf"/>
</dbReference>
<dbReference type="GO" id="GO:0016747">
    <property type="term" value="F:acyltransferase activity, transferring groups other than amino-acyl groups"/>
    <property type="evidence" value="ECO:0007669"/>
    <property type="project" value="InterPro"/>
</dbReference>
<name>B0T4W8_CAUSK</name>
<gene>
    <name evidence="4" type="ordered locus">Caul_3368</name>
</gene>
<protein>
    <submittedName>
        <fullName evidence="4">GCN5-related N-acetyltransferase</fullName>
    </submittedName>
</protein>
<sequence length="148" mass="15495">MIQLIRIIDDLPDGFDALLADAASEGVGNMALLARGWASGDQRFDGDGEALVGALLAGELAGVGGLSVEPAASEPARRVRRLYVRPAFRRQGVARTLASALIQEALDQVNLLTCNAAASPAAAPFWEAQGFSPDTSGPWTHLLRRTAG</sequence>
<evidence type="ECO:0000313" key="4">
    <source>
        <dbReference type="EMBL" id="ABZ72495.1"/>
    </source>
</evidence>
<dbReference type="eggNOG" id="COG0454">
    <property type="taxonomic scope" value="Bacteria"/>
</dbReference>
<dbReference type="PROSITE" id="PS51186">
    <property type="entry name" value="GNAT"/>
    <property type="match status" value="1"/>
</dbReference>
<dbReference type="CDD" id="cd04301">
    <property type="entry name" value="NAT_SF"/>
    <property type="match status" value="1"/>
</dbReference>
<dbReference type="Pfam" id="PF00583">
    <property type="entry name" value="Acetyltransf_1"/>
    <property type="match status" value="1"/>
</dbReference>
<keyword evidence="1 4" id="KW-0808">Transferase</keyword>
<dbReference type="EMBL" id="CP000927">
    <property type="protein sequence ID" value="ABZ72495.1"/>
    <property type="molecule type" value="Genomic_DNA"/>
</dbReference>
<reference evidence="4" key="1">
    <citation type="submission" date="2008-01" db="EMBL/GenBank/DDBJ databases">
        <title>Complete sequence of chromosome of Caulobacter sp. K31.</title>
        <authorList>
            <consortium name="US DOE Joint Genome Institute"/>
            <person name="Copeland A."/>
            <person name="Lucas S."/>
            <person name="Lapidus A."/>
            <person name="Barry K."/>
            <person name="Glavina del Rio T."/>
            <person name="Dalin E."/>
            <person name="Tice H."/>
            <person name="Pitluck S."/>
            <person name="Bruce D."/>
            <person name="Goodwin L."/>
            <person name="Thompson L.S."/>
            <person name="Brettin T."/>
            <person name="Detter J.C."/>
            <person name="Han C."/>
            <person name="Schmutz J."/>
            <person name="Larimer F."/>
            <person name="Land M."/>
            <person name="Hauser L."/>
            <person name="Kyrpides N."/>
            <person name="Kim E."/>
            <person name="Stephens C."/>
            <person name="Richardson P."/>
        </authorList>
    </citation>
    <scope>NUCLEOTIDE SEQUENCE [LARGE SCALE GENOMIC DNA]</scope>
    <source>
        <strain evidence="4">K31</strain>
    </source>
</reference>
<dbReference type="AlphaFoldDB" id="B0T4W8"/>
<dbReference type="KEGG" id="cak:Caul_3368"/>
<dbReference type="InterPro" id="IPR016181">
    <property type="entry name" value="Acyl_CoA_acyltransferase"/>
</dbReference>
<dbReference type="InterPro" id="IPR000182">
    <property type="entry name" value="GNAT_dom"/>
</dbReference>
<keyword evidence="2" id="KW-0012">Acyltransferase</keyword>
<accession>B0T4W8</accession>
<dbReference type="STRING" id="366602.Caul_3368"/>
<dbReference type="Gene3D" id="3.40.630.30">
    <property type="match status" value="1"/>
</dbReference>
<dbReference type="HOGENOM" id="CLU_119999_1_0_5"/>
<proteinExistence type="predicted"/>
<evidence type="ECO:0000256" key="1">
    <source>
        <dbReference type="ARBA" id="ARBA00022679"/>
    </source>
</evidence>
<dbReference type="SUPFAM" id="SSF55729">
    <property type="entry name" value="Acyl-CoA N-acyltransferases (Nat)"/>
    <property type="match status" value="1"/>
</dbReference>
<evidence type="ECO:0000256" key="2">
    <source>
        <dbReference type="ARBA" id="ARBA00023315"/>
    </source>
</evidence>
<feature type="domain" description="N-acetyltransferase" evidence="3">
    <location>
        <begin position="5"/>
        <end position="148"/>
    </location>
</feature>
<evidence type="ECO:0000259" key="3">
    <source>
        <dbReference type="PROSITE" id="PS51186"/>
    </source>
</evidence>